<evidence type="ECO:0000256" key="1">
    <source>
        <dbReference type="ARBA" id="ARBA00000843"/>
    </source>
</evidence>
<dbReference type="InterPro" id="IPR044298">
    <property type="entry name" value="MIG/MutY"/>
</dbReference>
<dbReference type="Gene3D" id="3.90.79.10">
    <property type="entry name" value="Nucleoside Triphosphate Pyrophosphohydrolase"/>
    <property type="match status" value="1"/>
</dbReference>
<dbReference type="GO" id="GO:0006284">
    <property type="term" value="P:base-excision repair"/>
    <property type="evidence" value="ECO:0007669"/>
    <property type="project" value="InterPro"/>
</dbReference>
<dbReference type="InterPro" id="IPR015797">
    <property type="entry name" value="NUDIX_hydrolase-like_dom_sf"/>
</dbReference>
<evidence type="ECO:0000256" key="12">
    <source>
        <dbReference type="ARBA" id="ARBA00023204"/>
    </source>
</evidence>
<dbReference type="Gene3D" id="1.10.1670.10">
    <property type="entry name" value="Helix-hairpin-Helix base-excision DNA repair enzymes (C-terminal)"/>
    <property type="match status" value="1"/>
</dbReference>
<evidence type="ECO:0000256" key="7">
    <source>
        <dbReference type="ARBA" id="ARBA00022723"/>
    </source>
</evidence>
<gene>
    <name evidence="15" type="ORF">MGWOODY_Hyp255</name>
</gene>
<evidence type="ECO:0000256" key="5">
    <source>
        <dbReference type="ARBA" id="ARBA00022023"/>
    </source>
</evidence>
<evidence type="ECO:0000256" key="9">
    <source>
        <dbReference type="ARBA" id="ARBA00022801"/>
    </source>
</evidence>
<dbReference type="Gene3D" id="1.10.340.30">
    <property type="entry name" value="Hypothetical protein, domain 2"/>
    <property type="match status" value="1"/>
</dbReference>
<sequence>MAPAKHRDLNSLPGKLLPWFERHARDLPWRTLPADRAVGERPDPYRVWLCEIMMQQTTIPHGTPYFHTFLTRWPTIEALAAAKDEEVMTAWAGLGYYARARNLLKCAREVAARGGFPETEAELRKLPGIGPYTAGAIAAIAFDQKAAAVDGNVDRVFARLLALKGEWAAEKKVIAETVRALVPEDRPGEFAEALMDLGATVCTPTKPNCLICPLSSLCAARAEGAPERYPIKPAKVPKPVRFGIAYVLVVKGEALLVRRPDQGLLGGMLALPTGDWVEGDFPQTPSPAEAAWEEVGEVRHVFTHFAFRFRVMRAEASRKPKVADGRWVKLDEVEGLPSVFAKAFRLAVA</sequence>
<keyword evidence="7" id="KW-0479">Metal-binding</keyword>
<dbReference type="AlphaFoldDB" id="A0A160TZS4"/>
<organism evidence="15">
    <name type="scientific">hydrothermal vent metagenome</name>
    <dbReference type="NCBI Taxonomy" id="652676"/>
    <lineage>
        <taxon>unclassified sequences</taxon>
        <taxon>metagenomes</taxon>
        <taxon>ecological metagenomes</taxon>
    </lineage>
</organism>
<dbReference type="GO" id="GO:0051539">
    <property type="term" value="F:4 iron, 4 sulfur cluster binding"/>
    <property type="evidence" value="ECO:0007669"/>
    <property type="project" value="UniProtKB-KW"/>
</dbReference>
<evidence type="ECO:0000256" key="13">
    <source>
        <dbReference type="ARBA" id="ARBA00023295"/>
    </source>
</evidence>
<name>A0A160TZS4_9ZZZZ</name>
<dbReference type="InterPro" id="IPR000445">
    <property type="entry name" value="HhH_motif"/>
</dbReference>
<evidence type="ECO:0000256" key="8">
    <source>
        <dbReference type="ARBA" id="ARBA00022763"/>
    </source>
</evidence>
<evidence type="ECO:0000256" key="4">
    <source>
        <dbReference type="ARBA" id="ARBA00012045"/>
    </source>
</evidence>
<proteinExistence type="inferred from homology"/>
<dbReference type="CDD" id="cd03431">
    <property type="entry name" value="NUDIX_DNA_Glycosylase_C-MutY"/>
    <property type="match status" value="1"/>
</dbReference>
<dbReference type="GO" id="GO:0035485">
    <property type="term" value="F:adenine/guanine mispair binding"/>
    <property type="evidence" value="ECO:0007669"/>
    <property type="project" value="TreeGrafter"/>
</dbReference>
<dbReference type="InterPro" id="IPR004036">
    <property type="entry name" value="Endonuclease-III-like_CS2"/>
</dbReference>
<keyword evidence="6" id="KW-0004">4Fe-4S</keyword>
<evidence type="ECO:0000256" key="10">
    <source>
        <dbReference type="ARBA" id="ARBA00023004"/>
    </source>
</evidence>
<comment type="similarity">
    <text evidence="3">Belongs to the Nth/MutY family.</text>
</comment>
<dbReference type="EC" id="3.2.2.31" evidence="4"/>
<dbReference type="InterPro" id="IPR003265">
    <property type="entry name" value="HhH-GPD_domain"/>
</dbReference>
<evidence type="ECO:0000259" key="14">
    <source>
        <dbReference type="SMART" id="SM00478"/>
    </source>
</evidence>
<evidence type="ECO:0000256" key="11">
    <source>
        <dbReference type="ARBA" id="ARBA00023014"/>
    </source>
</evidence>
<keyword evidence="12" id="KW-0234">DNA repair</keyword>
<dbReference type="Pfam" id="PF14815">
    <property type="entry name" value="NUDIX_4"/>
    <property type="match status" value="1"/>
</dbReference>
<dbReference type="NCBIfam" id="TIGR01084">
    <property type="entry name" value="mutY"/>
    <property type="match status" value="1"/>
</dbReference>
<evidence type="ECO:0000256" key="2">
    <source>
        <dbReference type="ARBA" id="ARBA00001966"/>
    </source>
</evidence>
<dbReference type="InterPro" id="IPR029119">
    <property type="entry name" value="MutY_C"/>
</dbReference>
<dbReference type="SUPFAM" id="SSF55811">
    <property type="entry name" value="Nudix"/>
    <property type="match status" value="1"/>
</dbReference>
<protein>
    <recommendedName>
        <fullName evidence="5">Adenine DNA glycosylase</fullName>
        <ecNumber evidence="4">3.2.2.31</ecNumber>
    </recommendedName>
</protein>
<reference evidence="15" key="1">
    <citation type="submission" date="2015-10" db="EMBL/GenBank/DDBJ databases">
        <authorList>
            <person name="Gilbert D.G."/>
        </authorList>
    </citation>
    <scope>NUCLEOTIDE SEQUENCE</scope>
</reference>
<dbReference type="GO" id="GO:0000701">
    <property type="term" value="F:purine-specific mismatch base pair DNA N-glycosylase activity"/>
    <property type="evidence" value="ECO:0007669"/>
    <property type="project" value="UniProtKB-EC"/>
</dbReference>
<dbReference type="PANTHER" id="PTHR42944">
    <property type="entry name" value="ADENINE DNA GLYCOSYLASE"/>
    <property type="match status" value="1"/>
</dbReference>
<dbReference type="InterPro" id="IPR011257">
    <property type="entry name" value="DNA_glycosylase"/>
</dbReference>
<feature type="domain" description="HhH-GPD" evidence="14">
    <location>
        <begin position="53"/>
        <end position="200"/>
    </location>
</feature>
<evidence type="ECO:0000313" key="15">
    <source>
        <dbReference type="EMBL" id="CUS56668.1"/>
    </source>
</evidence>
<dbReference type="GO" id="GO:0006298">
    <property type="term" value="P:mismatch repair"/>
    <property type="evidence" value="ECO:0007669"/>
    <property type="project" value="TreeGrafter"/>
</dbReference>
<evidence type="ECO:0000256" key="6">
    <source>
        <dbReference type="ARBA" id="ARBA00022485"/>
    </source>
</evidence>
<dbReference type="GO" id="GO:0034039">
    <property type="term" value="F:8-oxo-7,8-dihydroguanine DNA N-glycosylase activity"/>
    <property type="evidence" value="ECO:0007669"/>
    <property type="project" value="TreeGrafter"/>
</dbReference>
<dbReference type="FunFam" id="1.10.340.30:FF:000002">
    <property type="entry name" value="Adenine DNA glycosylase"/>
    <property type="match status" value="1"/>
</dbReference>
<dbReference type="GO" id="GO:0032357">
    <property type="term" value="F:oxidized purine DNA binding"/>
    <property type="evidence" value="ECO:0007669"/>
    <property type="project" value="TreeGrafter"/>
</dbReference>
<dbReference type="Pfam" id="PF00730">
    <property type="entry name" value="HhH-GPD"/>
    <property type="match status" value="1"/>
</dbReference>
<dbReference type="InterPro" id="IPR023170">
    <property type="entry name" value="HhH_base_excis_C"/>
</dbReference>
<keyword evidence="8" id="KW-0227">DNA damage</keyword>
<dbReference type="CDD" id="cd00056">
    <property type="entry name" value="ENDO3c"/>
    <property type="match status" value="1"/>
</dbReference>
<dbReference type="GO" id="GO:0046872">
    <property type="term" value="F:metal ion binding"/>
    <property type="evidence" value="ECO:0007669"/>
    <property type="project" value="UniProtKB-KW"/>
</dbReference>
<dbReference type="PANTHER" id="PTHR42944:SF1">
    <property type="entry name" value="ADENINE DNA GLYCOSYLASE"/>
    <property type="match status" value="1"/>
</dbReference>
<keyword evidence="13 15" id="KW-0326">Glycosidase</keyword>
<keyword evidence="11" id="KW-0411">Iron-sulfur</keyword>
<dbReference type="EMBL" id="CZQD01000031">
    <property type="protein sequence ID" value="CUS56668.1"/>
    <property type="molecule type" value="Genomic_DNA"/>
</dbReference>
<evidence type="ECO:0000256" key="3">
    <source>
        <dbReference type="ARBA" id="ARBA00008343"/>
    </source>
</evidence>
<keyword evidence="9 15" id="KW-0378">Hydrolase</keyword>
<dbReference type="Pfam" id="PF00633">
    <property type="entry name" value="HHH"/>
    <property type="match status" value="1"/>
</dbReference>
<dbReference type="InterPro" id="IPR005760">
    <property type="entry name" value="A/G_AdeGlyc_MutY"/>
</dbReference>
<dbReference type="PROSITE" id="PS01155">
    <property type="entry name" value="ENDONUCLEASE_III_2"/>
    <property type="match status" value="1"/>
</dbReference>
<accession>A0A160TZS4</accession>
<dbReference type="SUPFAM" id="SSF48150">
    <property type="entry name" value="DNA-glycosylase"/>
    <property type="match status" value="1"/>
</dbReference>
<comment type="cofactor">
    <cofactor evidence="2">
        <name>[4Fe-4S] cluster</name>
        <dbReference type="ChEBI" id="CHEBI:49883"/>
    </cofactor>
</comment>
<comment type="catalytic activity">
    <reaction evidence="1">
        <text>Hydrolyzes free adenine bases from 7,8-dihydro-8-oxoguanine:adenine mismatched double-stranded DNA, leaving an apurinic site.</text>
        <dbReference type="EC" id="3.2.2.31"/>
    </reaction>
</comment>
<dbReference type="SMART" id="SM00478">
    <property type="entry name" value="ENDO3c"/>
    <property type="match status" value="1"/>
</dbReference>
<keyword evidence="10" id="KW-0408">Iron</keyword>
<dbReference type="SMART" id="SM00525">
    <property type="entry name" value="FES"/>
    <property type="match status" value="1"/>
</dbReference>
<dbReference type="InterPro" id="IPR003651">
    <property type="entry name" value="Endonuclease3_FeS-loop_motif"/>
</dbReference>